<feature type="region of interest" description="Disordered" evidence="9">
    <location>
        <begin position="459"/>
        <end position="595"/>
    </location>
</feature>
<feature type="compositionally biased region" description="Acidic residues" evidence="9">
    <location>
        <begin position="556"/>
        <end position="571"/>
    </location>
</feature>
<feature type="compositionally biased region" description="Basic and acidic residues" evidence="9">
    <location>
        <begin position="387"/>
        <end position="399"/>
    </location>
</feature>
<feature type="binding site" evidence="8">
    <location>
        <position position="58"/>
    </location>
    <ligand>
        <name>S-adenosyl-L-methionine</name>
        <dbReference type="ChEBI" id="CHEBI:59789"/>
    </ligand>
</feature>
<dbReference type="OrthoDB" id="1287559at2759"/>
<feature type="compositionally biased region" description="Basic residues" evidence="9">
    <location>
        <begin position="862"/>
        <end position="873"/>
    </location>
</feature>
<keyword evidence="4 8" id="KW-0489">Methyltransferase</keyword>
<dbReference type="HAMAP" id="MF_01547">
    <property type="entry name" value="RNA_methyltr_E"/>
    <property type="match status" value="1"/>
</dbReference>
<dbReference type="GO" id="GO:0005730">
    <property type="term" value="C:nucleolus"/>
    <property type="evidence" value="ECO:0007669"/>
    <property type="project" value="UniProtKB-SubCell"/>
</dbReference>
<evidence type="ECO:0000256" key="5">
    <source>
        <dbReference type="ARBA" id="ARBA00022679"/>
    </source>
</evidence>
<dbReference type="GO" id="GO:0008650">
    <property type="term" value="F:rRNA (uridine-2'-O-)-methyltransferase activity"/>
    <property type="evidence" value="ECO:0007669"/>
    <property type="project" value="TreeGrafter"/>
</dbReference>
<dbReference type="Pfam" id="PF01728">
    <property type="entry name" value="FtsJ"/>
    <property type="match status" value="1"/>
</dbReference>
<evidence type="ECO:0000256" key="2">
    <source>
        <dbReference type="ARBA" id="ARBA00022517"/>
    </source>
</evidence>
<evidence type="ECO:0000256" key="4">
    <source>
        <dbReference type="ARBA" id="ARBA00022603"/>
    </source>
</evidence>
<dbReference type="PANTHER" id="PTHR10920:SF13">
    <property type="entry name" value="PRE-RRNA 2'-O-RIBOSE RNA METHYLTRANSFERASE FTSJ3"/>
    <property type="match status" value="1"/>
</dbReference>
<proteinExistence type="inferred from homology"/>
<feature type="region of interest" description="Disordered" evidence="9">
    <location>
        <begin position="387"/>
        <end position="415"/>
    </location>
</feature>
<dbReference type="Pfam" id="PF07780">
    <property type="entry name" value="Spb1_C"/>
    <property type="match status" value="1"/>
</dbReference>
<dbReference type="HAMAP" id="MF_03163">
    <property type="entry name" value="RNA_methyltr_E_SPB1"/>
    <property type="match status" value="1"/>
</dbReference>
<dbReference type="GO" id="GO:0016435">
    <property type="term" value="F:rRNA (guanine) methyltransferase activity"/>
    <property type="evidence" value="ECO:0007669"/>
    <property type="project" value="TreeGrafter"/>
</dbReference>
<keyword evidence="5 8" id="KW-0808">Transferase</keyword>
<dbReference type="InterPro" id="IPR028589">
    <property type="entry name" value="SPB1-like"/>
</dbReference>
<keyword evidence="3 8" id="KW-0698">rRNA processing</keyword>
<accession>A0A6A6PDR7</accession>
<evidence type="ECO:0000259" key="12">
    <source>
        <dbReference type="Pfam" id="PF11861"/>
    </source>
</evidence>
<feature type="compositionally biased region" description="Acidic residues" evidence="9">
    <location>
        <begin position="470"/>
        <end position="499"/>
    </location>
</feature>
<feature type="region of interest" description="Disordered" evidence="9">
    <location>
        <begin position="855"/>
        <end position="895"/>
    </location>
</feature>
<keyword evidence="6 8" id="KW-0949">S-adenosyl-L-methionine</keyword>
<feature type="compositionally biased region" description="Basic and acidic residues" evidence="9">
    <location>
        <begin position="874"/>
        <end position="886"/>
    </location>
</feature>
<feature type="active site" description="Proton acceptor" evidence="8">
    <location>
        <position position="157"/>
    </location>
</feature>
<dbReference type="SUPFAM" id="SSF53335">
    <property type="entry name" value="S-adenosyl-L-methionine-dependent methyltransferases"/>
    <property type="match status" value="1"/>
</dbReference>
<keyword evidence="7 8" id="KW-0539">Nucleus</keyword>
<gene>
    <name evidence="13" type="ORF">BDY21DRAFT_418098</name>
</gene>
<evidence type="ECO:0000256" key="9">
    <source>
        <dbReference type="SAM" id="MobiDB-lite"/>
    </source>
</evidence>
<dbReference type="GO" id="GO:0030687">
    <property type="term" value="C:preribosome, large subunit precursor"/>
    <property type="evidence" value="ECO:0007669"/>
    <property type="project" value="TreeGrafter"/>
</dbReference>
<dbReference type="InterPro" id="IPR024576">
    <property type="entry name" value="rRNA_MeTfrase_Spb1_DUF3381"/>
</dbReference>
<feature type="compositionally biased region" description="Basic and acidic residues" evidence="9">
    <location>
        <begin position="406"/>
        <end position="415"/>
    </location>
</feature>
<keyword evidence="2 8" id="KW-0690">Ribosome biogenesis</keyword>
<evidence type="ECO:0000313" key="14">
    <source>
        <dbReference type="Proteomes" id="UP000799766"/>
    </source>
</evidence>
<dbReference type="Pfam" id="PF11861">
    <property type="entry name" value="DUF3381"/>
    <property type="match status" value="1"/>
</dbReference>
<feature type="region of interest" description="Disordered" evidence="9">
    <location>
        <begin position="339"/>
        <end position="372"/>
    </location>
</feature>
<keyword evidence="8" id="KW-0175">Coiled coil</keyword>
<dbReference type="PANTHER" id="PTHR10920">
    <property type="entry name" value="RIBOSOMAL RNA METHYLTRANSFERASE"/>
    <property type="match status" value="1"/>
</dbReference>
<dbReference type="InterPro" id="IPR002877">
    <property type="entry name" value="RNA_MeTrfase_FtsJ_dom"/>
</dbReference>
<feature type="compositionally biased region" description="Acidic residues" evidence="9">
    <location>
        <begin position="532"/>
        <end position="549"/>
    </location>
</feature>
<dbReference type="GO" id="GO:0000463">
    <property type="term" value="P:maturation of LSU-rRNA from tricistronic rRNA transcript (SSU-rRNA, 5.8S rRNA, LSU-rRNA)"/>
    <property type="evidence" value="ECO:0007669"/>
    <property type="project" value="TreeGrafter"/>
</dbReference>
<feature type="binding site" evidence="8">
    <location>
        <position position="92"/>
    </location>
    <ligand>
        <name>S-adenosyl-L-methionine</name>
        <dbReference type="ChEBI" id="CHEBI:59789"/>
    </ligand>
</feature>
<feature type="domain" description="Ribosomal RNA methyltransferase FtsJ" evidence="10">
    <location>
        <begin position="24"/>
        <end position="200"/>
    </location>
</feature>
<dbReference type="InterPro" id="IPR029063">
    <property type="entry name" value="SAM-dependent_MTases_sf"/>
</dbReference>
<evidence type="ECO:0000256" key="8">
    <source>
        <dbReference type="HAMAP-Rule" id="MF_03163"/>
    </source>
</evidence>
<dbReference type="EMBL" id="MU001670">
    <property type="protein sequence ID" value="KAF2462134.1"/>
    <property type="molecule type" value="Genomic_DNA"/>
</dbReference>
<dbReference type="InterPro" id="IPR050082">
    <property type="entry name" value="RNA_methyltr_RlmE"/>
</dbReference>
<evidence type="ECO:0000256" key="3">
    <source>
        <dbReference type="ARBA" id="ARBA00022552"/>
    </source>
</evidence>
<organism evidence="13 14">
    <name type="scientific">Lineolata rhizophorae</name>
    <dbReference type="NCBI Taxonomy" id="578093"/>
    <lineage>
        <taxon>Eukaryota</taxon>
        <taxon>Fungi</taxon>
        <taxon>Dikarya</taxon>
        <taxon>Ascomycota</taxon>
        <taxon>Pezizomycotina</taxon>
        <taxon>Dothideomycetes</taxon>
        <taxon>Dothideomycetes incertae sedis</taxon>
        <taxon>Lineolatales</taxon>
        <taxon>Lineolataceae</taxon>
        <taxon>Lineolata</taxon>
    </lineage>
</organism>
<feature type="domain" description="Ribosomal RNA methyltransferase SPB1-like C-terminal" evidence="11">
    <location>
        <begin position="676"/>
        <end position="892"/>
    </location>
</feature>
<evidence type="ECO:0000256" key="6">
    <source>
        <dbReference type="ARBA" id="ARBA00022691"/>
    </source>
</evidence>
<feature type="region of interest" description="Disordered" evidence="9">
    <location>
        <begin position="631"/>
        <end position="709"/>
    </location>
</feature>
<name>A0A6A6PDR7_9PEZI</name>
<dbReference type="InterPro" id="IPR012920">
    <property type="entry name" value="rRNA_MeTfrase_SPB1-like_C"/>
</dbReference>
<dbReference type="FunFam" id="3.40.50.150:FF:000004">
    <property type="entry name" value="AdoMet-dependent rRNA methyltransferase SPB1"/>
    <property type="match status" value="1"/>
</dbReference>
<reference evidence="13" key="1">
    <citation type="journal article" date="2020" name="Stud. Mycol.">
        <title>101 Dothideomycetes genomes: a test case for predicting lifestyles and emergence of pathogens.</title>
        <authorList>
            <person name="Haridas S."/>
            <person name="Albert R."/>
            <person name="Binder M."/>
            <person name="Bloem J."/>
            <person name="Labutti K."/>
            <person name="Salamov A."/>
            <person name="Andreopoulos B."/>
            <person name="Baker S."/>
            <person name="Barry K."/>
            <person name="Bills G."/>
            <person name="Bluhm B."/>
            <person name="Cannon C."/>
            <person name="Castanera R."/>
            <person name="Culley D."/>
            <person name="Daum C."/>
            <person name="Ezra D."/>
            <person name="Gonzalez J."/>
            <person name="Henrissat B."/>
            <person name="Kuo A."/>
            <person name="Liang C."/>
            <person name="Lipzen A."/>
            <person name="Lutzoni F."/>
            <person name="Magnuson J."/>
            <person name="Mondo S."/>
            <person name="Nolan M."/>
            <person name="Ohm R."/>
            <person name="Pangilinan J."/>
            <person name="Park H.-J."/>
            <person name="Ramirez L."/>
            <person name="Alfaro M."/>
            <person name="Sun H."/>
            <person name="Tritt A."/>
            <person name="Yoshinaga Y."/>
            <person name="Zwiers L.-H."/>
            <person name="Turgeon B."/>
            <person name="Goodwin S."/>
            <person name="Spatafora J."/>
            <person name="Crous P."/>
            <person name="Grigoriev I."/>
        </authorList>
    </citation>
    <scope>NUCLEOTIDE SEQUENCE</scope>
    <source>
        <strain evidence="13">ATCC 16933</strain>
    </source>
</reference>
<comment type="similarity">
    <text evidence="8">Belongs to the class I-like SAM-binding methyltransferase superfamily. RNA methyltransferase RlmE family. SPB1 subfamily.</text>
</comment>
<evidence type="ECO:0000259" key="11">
    <source>
        <dbReference type="Pfam" id="PF07780"/>
    </source>
</evidence>
<evidence type="ECO:0000256" key="1">
    <source>
        <dbReference type="ARBA" id="ARBA00004604"/>
    </source>
</evidence>
<feature type="binding site" evidence="8">
    <location>
        <position position="56"/>
    </location>
    <ligand>
        <name>S-adenosyl-L-methionine</name>
        <dbReference type="ChEBI" id="CHEBI:59789"/>
    </ligand>
</feature>
<dbReference type="Proteomes" id="UP000799766">
    <property type="component" value="Unassembled WGS sequence"/>
</dbReference>
<keyword evidence="14" id="KW-1185">Reference proteome</keyword>
<feature type="binding site" evidence="8">
    <location>
        <position position="76"/>
    </location>
    <ligand>
        <name>S-adenosyl-L-methionine</name>
        <dbReference type="ChEBI" id="CHEBI:59789"/>
    </ligand>
</feature>
<dbReference type="InterPro" id="IPR015507">
    <property type="entry name" value="rRNA-MeTfrase_E"/>
</dbReference>
<feature type="domain" description="DUF3381" evidence="12">
    <location>
        <begin position="237"/>
        <end position="418"/>
    </location>
</feature>
<evidence type="ECO:0000313" key="13">
    <source>
        <dbReference type="EMBL" id="KAF2462134.1"/>
    </source>
</evidence>
<dbReference type="Gene3D" id="3.40.50.150">
    <property type="entry name" value="Vaccinia Virus protein VP39"/>
    <property type="match status" value="1"/>
</dbReference>
<evidence type="ECO:0000256" key="7">
    <source>
        <dbReference type="ARBA" id="ARBA00023242"/>
    </source>
</evidence>
<evidence type="ECO:0000259" key="10">
    <source>
        <dbReference type="Pfam" id="PF01728"/>
    </source>
</evidence>
<dbReference type="GO" id="GO:0000466">
    <property type="term" value="P:maturation of 5.8S rRNA from tricistronic rRNA transcript (SSU-rRNA, 5.8S rRNA, LSU-rRNA)"/>
    <property type="evidence" value="ECO:0007669"/>
    <property type="project" value="TreeGrafter"/>
</dbReference>
<feature type="coiled-coil region" evidence="8">
    <location>
        <begin position="793"/>
        <end position="820"/>
    </location>
</feature>
<protein>
    <submittedName>
        <fullName evidence="13">Spb1 C-terminal domain-containing protein</fullName>
    </submittedName>
</protein>
<feature type="compositionally biased region" description="Basic and acidic residues" evidence="9">
    <location>
        <begin position="508"/>
        <end position="519"/>
    </location>
</feature>
<feature type="compositionally biased region" description="Acidic residues" evidence="9">
    <location>
        <begin position="648"/>
        <end position="662"/>
    </location>
</feature>
<feature type="binding site" evidence="8">
    <location>
        <position position="117"/>
    </location>
    <ligand>
        <name>S-adenosyl-L-methionine</name>
        <dbReference type="ChEBI" id="CHEBI:59789"/>
    </ligand>
</feature>
<dbReference type="AlphaFoldDB" id="A0A6A6PDR7"/>
<comment type="subcellular location">
    <subcellularLocation>
        <location evidence="1 8">Nucleus</location>
        <location evidence="1 8">Nucleolus</location>
    </subcellularLocation>
</comment>
<sequence length="895" mass="99637">MAVQKKHGKGRLDKWYKLAKEKGYRARAAFKLIQLNKKYNFLQKSKVLIDLCAAPGSWLQVASTTMAPNSILLGLDLAPIKPIPRCQTFQSDITTPQCRALLRQHLKHLPADTVLHDGAPNVGVAWLQDAYSQAELALQALKLASEFLGPGGTFVTKVFRSKDYNALIWVCKQLFARVEATKPPASRSVSAEIFVVCRGFKAPKKIDPRLLDPRAVFADPAAPANPNVEAKVFNPEKEAKKRKRQGYEEGDWTQFHEARASEFVQSGDPIAMLGNLNRLSFEQPRDGGGDLALKTLERLPETTEEVRKCCDDLKVLGRKDFRLLLRWRLKVREIFGLSTKSKDKKQQSDASASDNPPGALAHVTDETPDGDNEVARVESMDDELRMQEELQSLRDQESGRRKRERRRENERRQREIVRLQMQMTTPMEIGLEQAGPSGEGQMFALKEVDKAGAVGRVARGKMATLREKEKDEEDREKDIEVDRDEEDGEEEDEIDELEKELDNMYEAYQERRAESDAKYRAKKARLQRQGGEENEEFEGFSDGGPEESEGSSSGEEIVEDESGDEGTDEEDGGRAPKQLVTDLDGEGKASNGLTKRAALFFDQDIFKGIEGEGEGEDEDSGIDVETVGVMQNREELEADGLETKSASEEGDEQIEEESDEDTILNGKPTRADDAASDSDASFEVVARSASRSITPEGSENGGDKDGRPDISIVTAEAMTLAHELATGKRSRSALVDDGFNKYSMRDAEGLPAWFLDDEQRFDRGSQKPISAAAAAAVRDKLRALNARPIKKVREAKARKKMKAARRLEKLRKKSAVLAEEEGISERDKAEGIAKLMAKAAKAGEKKRNKVKVVVAKGGNRGLKGRPKGTKGRYKMVDARLKKDMRAQKRAAKRRK</sequence>